<feature type="transmembrane region" description="Helical" evidence="1">
    <location>
        <begin position="187"/>
        <end position="207"/>
    </location>
</feature>
<keyword evidence="1" id="KW-0812">Transmembrane</keyword>
<evidence type="ECO:0000313" key="3">
    <source>
        <dbReference type="Proteomes" id="UP000620670"/>
    </source>
</evidence>
<feature type="transmembrane region" description="Helical" evidence="1">
    <location>
        <begin position="156"/>
        <end position="175"/>
    </location>
</feature>
<dbReference type="NCBIfam" id="TIGR02587">
    <property type="entry name" value="TIGR02587 family membrane protein"/>
    <property type="match status" value="1"/>
</dbReference>
<keyword evidence="3" id="KW-1185">Reference proteome</keyword>
<dbReference type="InterPro" id="IPR013416">
    <property type="entry name" value="CHP02587_IM"/>
</dbReference>
<feature type="transmembrane region" description="Helical" evidence="1">
    <location>
        <begin position="82"/>
        <end position="104"/>
    </location>
</feature>
<organism evidence="2 3">
    <name type="scientific">Microvirga splendida</name>
    <dbReference type="NCBI Taxonomy" id="2795727"/>
    <lineage>
        <taxon>Bacteria</taxon>
        <taxon>Pseudomonadati</taxon>
        <taxon>Pseudomonadota</taxon>
        <taxon>Alphaproteobacteria</taxon>
        <taxon>Hyphomicrobiales</taxon>
        <taxon>Methylobacteriaceae</taxon>
        <taxon>Microvirga</taxon>
    </lineage>
</organism>
<feature type="transmembrane region" description="Helical" evidence="1">
    <location>
        <begin position="51"/>
        <end position="70"/>
    </location>
</feature>
<evidence type="ECO:0000256" key="1">
    <source>
        <dbReference type="SAM" id="Phobius"/>
    </source>
</evidence>
<name>A0ABS0Y5C7_9HYPH</name>
<dbReference type="RefSeq" id="WP_199050325.1">
    <property type="nucleotide sequence ID" value="NZ_JAELXT010000020.1"/>
</dbReference>
<protein>
    <submittedName>
        <fullName evidence="2">TIGR02587 family membrane protein</fullName>
    </submittedName>
</protein>
<gene>
    <name evidence="2" type="ORF">JAO75_16980</name>
</gene>
<keyword evidence="1" id="KW-0472">Membrane</keyword>
<sequence length="283" mass="30688">MTTGAGSRANPGRERQFFIGLARAFAGSLIFALPMLMTMEMWWIGFWIDEWRLVILTLVLIPLLTVLSRFSGFKQTDGLVDGIVDAFVAIAAAAVMAIVVLFIFEVIRFGMPAREIIGKVALQTFPGSIGAMLARGQLSGEQQGSQDEEIAQDPSYPGELFLMGVGAIFIGLNVAPTEEIVLLSYMMGPWQVIALALLSLILMHAFVYAVNFPGQPQLAEDPGFWSLFMRFTVVGYAIVLLISAYLLWTFGRFEGADLEEVLGASIVLGFPGAIGAAAARLIL</sequence>
<reference evidence="3" key="1">
    <citation type="submission" date="2020-12" db="EMBL/GenBank/DDBJ databases">
        <title>Hymenobacter sp.</title>
        <authorList>
            <person name="Kim M.K."/>
        </authorList>
    </citation>
    <scope>NUCLEOTIDE SEQUENCE [LARGE SCALE GENOMIC DNA]</scope>
    <source>
        <strain evidence="3">BT325</strain>
    </source>
</reference>
<feature type="transmembrane region" description="Helical" evidence="1">
    <location>
        <begin position="17"/>
        <end position="39"/>
    </location>
</feature>
<keyword evidence="1" id="KW-1133">Transmembrane helix</keyword>
<dbReference type="EMBL" id="JAELXT010000020">
    <property type="protein sequence ID" value="MBJ6127098.1"/>
    <property type="molecule type" value="Genomic_DNA"/>
</dbReference>
<comment type="caution">
    <text evidence="2">The sequence shown here is derived from an EMBL/GenBank/DDBJ whole genome shotgun (WGS) entry which is preliminary data.</text>
</comment>
<dbReference type="InterPro" id="IPR024464">
    <property type="entry name" value="DUF2391"/>
</dbReference>
<feature type="transmembrane region" description="Helical" evidence="1">
    <location>
        <begin position="227"/>
        <end position="249"/>
    </location>
</feature>
<dbReference type="Pfam" id="PF09622">
    <property type="entry name" value="DUF2391"/>
    <property type="match status" value="1"/>
</dbReference>
<evidence type="ECO:0000313" key="2">
    <source>
        <dbReference type="EMBL" id="MBJ6127098.1"/>
    </source>
</evidence>
<accession>A0ABS0Y5C7</accession>
<dbReference type="Proteomes" id="UP000620670">
    <property type="component" value="Unassembled WGS sequence"/>
</dbReference>
<proteinExistence type="predicted"/>
<feature type="transmembrane region" description="Helical" evidence="1">
    <location>
        <begin position="261"/>
        <end position="282"/>
    </location>
</feature>